<dbReference type="EMBL" id="MK061411">
    <property type="protein sequence ID" value="AZF93699.1"/>
    <property type="molecule type" value="Genomic_DNA"/>
</dbReference>
<gene>
    <name evidence="1" type="primary">57</name>
    <name evidence="1" type="ORF">SEA_FAZE9_57</name>
</gene>
<sequence length="129" mass="14233">MEIVNERSACLECGHAAVLAGRSWVHANGMYRCTNDDGVPLDTWCAGATEEEREENRQRLYEEGVNDCASGHGDLEASAYERGEADGREDLANRVKEVLATWERKHAGDDDVPGTDLTIELIDQVRGVL</sequence>
<organism evidence="1 2">
    <name type="scientific">Mycobacterium phage Faze9</name>
    <dbReference type="NCBI Taxonomy" id="2488786"/>
    <lineage>
        <taxon>Viruses</taxon>
        <taxon>Duplodnaviria</taxon>
        <taxon>Heunggongvirae</taxon>
        <taxon>Uroviricota</taxon>
        <taxon>Caudoviricetes</taxon>
        <taxon>Bclasvirinae</taxon>
        <taxon>Rosebushvirus</taxon>
        <taxon>Rosebushvirus rosebush</taxon>
    </lineage>
</organism>
<evidence type="ECO:0000313" key="2">
    <source>
        <dbReference type="Proteomes" id="UP000274138"/>
    </source>
</evidence>
<dbReference type="Proteomes" id="UP000274138">
    <property type="component" value="Genome"/>
</dbReference>
<protein>
    <submittedName>
        <fullName evidence="1">Uncharacterized protein</fullName>
    </submittedName>
</protein>
<name>A0A3G8FG28_9CAUD</name>
<reference evidence="1 2" key="1">
    <citation type="submission" date="2018-10" db="EMBL/GenBank/DDBJ databases">
        <authorList>
            <person name="Alyssa T.R."/>
            <person name="Toni S.R."/>
            <person name="Julianna T.R."/>
            <person name="Ama G."/>
            <person name="Dekonti S.E."/>
            <person name="Mariah C."/>
            <person name="Angelo B.M."/>
            <person name="Logan B."/>
            <person name="Christopher M.S."/>
            <person name="John S.L."/>
            <person name="Christopher B.W."/>
            <person name="Garlena R.A."/>
            <person name="Russell D.A."/>
            <person name="Pope W.H."/>
            <person name="Jacobs-Sera D."/>
            <person name="Hatfull G.F."/>
        </authorList>
    </citation>
    <scope>NUCLEOTIDE SEQUENCE [LARGE SCALE GENOMIC DNA]</scope>
</reference>
<proteinExistence type="predicted"/>
<accession>A0A3G8FG28</accession>
<evidence type="ECO:0000313" key="1">
    <source>
        <dbReference type="EMBL" id="AZF93699.1"/>
    </source>
</evidence>